<proteinExistence type="inferred from homology"/>
<evidence type="ECO:0000313" key="6">
    <source>
        <dbReference type="EMBL" id="ROR96970.1"/>
    </source>
</evidence>
<dbReference type="NCBIfam" id="TIGR02772">
    <property type="entry name" value="Ku_bact"/>
    <property type="match status" value="1"/>
</dbReference>
<dbReference type="PANTHER" id="PTHR41251:SF1">
    <property type="entry name" value="NON-HOMOLOGOUS END JOINING PROTEIN KU"/>
    <property type="match status" value="1"/>
</dbReference>
<dbReference type="GO" id="GO:0006303">
    <property type="term" value="P:double-strand break repair via nonhomologous end joining"/>
    <property type="evidence" value="ECO:0007669"/>
    <property type="project" value="UniProtKB-UniRule"/>
</dbReference>
<accession>A0A3N2DAY1</accession>
<evidence type="ECO:0000313" key="7">
    <source>
        <dbReference type="Proteomes" id="UP000275356"/>
    </source>
</evidence>
<keyword evidence="3" id="KW-0227">DNA damage</keyword>
<dbReference type="SMART" id="SM00559">
    <property type="entry name" value="Ku78"/>
    <property type="match status" value="1"/>
</dbReference>
<evidence type="ECO:0000256" key="4">
    <source>
        <dbReference type="SAM" id="MobiDB-lite"/>
    </source>
</evidence>
<comment type="subunit">
    <text evidence="3">Homodimer. Interacts with LigD.</text>
</comment>
<comment type="function">
    <text evidence="3">With LigD forms a non-homologous end joining (NHEJ) DNA repair enzyme, which repairs dsDNA breaks with reduced fidelity. Binds linear dsDNA with 5'- and 3'- overhangs but not closed circular dsDNA nor ssDNA. Recruits and stimulates the ligase activity of LigD.</text>
</comment>
<name>A0A3N2DAY1_9MICO</name>
<feature type="domain" description="Ku" evidence="5">
    <location>
        <begin position="52"/>
        <end position="181"/>
    </location>
</feature>
<dbReference type="InterPro" id="IPR006164">
    <property type="entry name" value="DNA_bd_Ku70/Ku80"/>
</dbReference>
<dbReference type="Gene3D" id="2.40.290.10">
    <property type="match status" value="1"/>
</dbReference>
<organism evidence="6 7">
    <name type="scientific">Salana multivorans</name>
    <dbReference type="NCBI Taxonomy" id="120377"/>
    <lineage>
        <taxon>Bacteria</taxon>
        <taxon>Bacillati</taxon>
        <taxon>Actinomycetota</taxon>
        <taxon>Actinomycetes</taxon>
        <taxon>Micrococcales</taxon>
        <taxon>Beutenbergiaceae</taxon>
        <taxon>Salana</taxon>
    </lineage>
</organism>
<dbReference type="RefSeq" id="WP_123739077.1">
    <property type="nucleotide sequence ID" value="NZ_RKHQ01000001.1"/>
</dbReference>
<keyword evidence="2 3" id="KW-0233">DNA recombination</keyword>
<reference evidence="6 7" key="1">
    <citation type="submission" date="2018-11" db="EMBL/GenBank/DDBJ databases">
        <title>Sequencing the genomes of 1000 actinobacteria strains.</title>
        <authorList>
            <person name="Klenk H.-P."/>
        </authorList>
    </citation>
    <scope>NUCLEOTIDE SEQUENCE [LARGE SCALE GENOMIC DNA]</scope>
    <source>
        <strain evidence="6 7">DSM 13521</strain>
    </source>
</reference>
<dbReference type="PIRSF" id="PIRSF006493">
    <property type="entry name" value="Prok_Ku"/>
    <property type="match status" value="1"/>
</dbReference>
<dbReference type="AlphaFoldDB" id="A0A3N2DAY1"/>
<dbReference type="Proteomes" id="UP000275356">
    <property type="component" value="Unassembled WGS sequence"/>
</dbReference>
<dbReference type="EMBL" id="RKHQ01000001">
    <property type="protein sequence ID" value="ROR96970.1"/>
    <property type="molecule type" value="Genomic_DNA"/>
</dbReference>
<evidence type="ECO:0000256" key="2">
    <source>
        <dbReference type="ARBA" id="ARBA00023172"/>
    </source>
</evidence>
<dbReference type="GO" id="GO:0006310">
    <property type="term" value="P:DNA recombination"/>
    <property type="evidence" value="ECO:0007669"/>
    <property type="project" value="UniProtKB-KW"/>
</dbReference>
<dbReference type="GO" id="GO:0003690">
    <property type="term" value="F:double-stranded DNA binding"/>
    <property type="evidence" value="ECO:0007669"/>
    <property type="project" value="UniProtKB-UniRule"/>
</dbReference>
<dbReference type="OrthoDB" id="9795084at2"/>
<dbReference type="InterPro" id="IPR016194">
    <property type="entry name" value="SPOC-like_C_dom_sf"/>
</dbReference>
<keyword evidence="1 3" id="KW-0238">DNA-binding</keyword>
<feature type="compositionally biased region" description="Low complexity" evidence="4">
    <location>
        <begin position="277"/>
        <end position="296"/>
    </location>
</feature>
<protein>
    <recommendedName>
        <fullName evidence="3">Non-homologous end joining protein Ku</fullName>
    </recommendedName>
</protein>
<comment type="similarity">
    <text evidence="3">Belongs to the prokaryotic Ku family.</text>
</comment>
<feature type="compositionally biased region" description="Basic residues" evidence="4">
    <location>
        <begin position="297"/>
        <end position="309"/>
    </location>
</feature>
<sequence>MRPLWSGDIAFGLVSVPVKLYSATSSHDVSFHQVHVEDGGRVRYERRCEVCGKVVSYEDIAKAYDDEGERVIVTEDDLATLPTAAKREIQVLSFVPGEQVDPILFETSYYAEPAGRSPKAYALLERVLGETGRVAVVSFALRGKARLGIMRVREGVLVVQAIHWADEVRALETDATAALADAPDVTAKELAMATALVESMAGDFDPAEYPDTYTDELRELIDAKLKGGEAFATEEKQEEEMGDVVDLVAALRRSVEERKKAGGSGSSGSTMGRAASKKPAASTGTASTAKSSTAKTSTRKTPAKKPKAS</sequence>
<evidence type="ECO:0000259" key="5">
    <source>
        <dbReference type="SMART" id="SM00559"/>
    </source>
</evidence>
<keyword evidence="3" id="KW-0234">DNA repair</keyword>
<keyword evidence="7" id="KW-1185">Reference proteome</keyword>
<comment type="caution">
    <text evidence="6">The sequence shown here is derived from an EMBL/GenBank/DDBJ whole genome shotgun (WGS) entry which is preliminary data.</text>
</comment>
<evidence type="ECO:0000256" key="3">
    <source>
        <dbReference type="HAMAP-Rule" id="MF_01875"/>
    </source>
</evidence>
<dbReference type="HAMAP" id="MF_01875">
    <property type="entry name" value="Prokaryotic_Ku"/>
    <property type="match status" value="1"/>
</dbReference>
<dbReference type="Pfam" id="PF02735">
    <property type="entry name" value="Ku"/>
    <property type="match status" value="1"/>
</dbReference>
<dbReference type="SUPFAM" id="SSF100939">
    <property type="entry name" value="SPOC domain-like"/>
    <property type="match status" value="1"/>
</dbReference>
<evidence type="ECO:0000256" key="1">
    <source>
        <dbReference type="ARBA" id="ARBA00023125"/>
    </source>
</evidence>
<gene>
    <name evidence="3" type="primary">ku</name>
    <name evidence="6" type="ORF">EDD28_1563</name>
</gene>
<dbReference type="PANTHER" id="PTHR41251">
    <property type="entry name" value="NON-HOMOLOGOUS END JOINING PROTEIN KU"/>
    <property type="match status" value="1"/>
</dbReference>
<dbReference type="InterPro" id="IPR009187">
    <property type="entry name" value="Prok_Ku"/>
</dbReference>
<dbReference type="CDD" id="cd00789">
    <property type="entry name" value="KU_like"/>
    <property type="match status" value="1"/>
</dbReference>
<feature type="region of interest" description="Disordered" evidence="4">
    <location>
        <begin position="256"/>
        <end position="309"/>
    </location>
</feature>